<evidence type="ECO:0008006" key="3">
    <source>
        <dbReference type="Google" id="ProtNLM"/>
    </source>
</evidence>
<dbReference type="EMBL" id="CP059693">
    <property type="protein sequence ID" value="WDE13895.1"/>
    <property type="molecule type" value="Genomic_DNA"/>
</dbReference>
<dbReference type="Proteomes" id="UP001215231">
    <property type="component" value="Chromosome"/>
</dbReference>
<protein>
    <recommendedName>
        <fullName evidence="3">WYL domain-containing protein</fullName>
    </recommendedName>
</protein>
<dbReference type="RefSeq" id="WP_274054349.1">
    <property type="nucleotide sequence ID" value="NZ_CP059693.1"/>
</dbReference>
<reference evidence="1 2" key="1">
    <citation type="journal article" date="2022" name="Mar. Drugs">
        <title>Bioassay-Guided Fractionation Leads to the Detection of Cholic Acid Generated by the Rare Thalassomonas sp.</title>
        <authorList>
            <person name="Pheiffer F."/>
            <person name="Schneider Y.K."/>
            <person name="Hansen E.H."/>
            <person name="Andersen J.H."/>
            <person name="Isaksson J."/>
            <person name="Busche T."/>
            <person name="R C."/>
            <person name="Kalinowski J."/>
            <person name="Zyl L.V."/>
            <person name="Trindade M."/>
        </authorList>
    </citation>
    <scope>NUCLEOTIDE SEQUENCE [LARGE SCALE GENOMIC DNA]</scope>
    <source>
        <strain evidence="1 2">A5K-61T</strain>
    </source>
</reference>
<name>A0ABY7VJG7_9GAMM</name>
<evidence type="ECO:0000313" key="2">
    <source>
        <dbReference type="Proteomes" id="UP001215231"/>
    </source>
</evidence>
<organism evidence="1 2">
    <name type="scientific">Thalassomonas haliotis</name>
    <dbReference type="NCBI Taxonomy" id="485448"/>
    <lineage>
        <taxon>Bacteria</taxon>
        <taxon>Pseudomonadati</taxon>
        <taxon>Pseudomonadota</taxon>
        <taxon>Gammaproteobacteria</taxon>
        <taxon>Alteromonadales</taxon>
        <taxon>Colwelliaceae</taxon>
        <taxon>Thalassomonas</taxon>
    </lineage>
</organism>
<sequence>MPSTAIPWLVDVIESKFWRKPSQGGAPADVLHYEQIFDNEDIEIRFTANCLKEFEPGVTITNYSRPDRRLKHSEFTIPYYSLRDKKLLLAMKTIE</sequence>
<gene>
    <name evidence="1" type="ORF">H3N35_10880</name>
</gene>
<proteinExistence type="predicted"/>
<keyword evidence="2" id="KW-1185">Reference proteome</keyword>
<accession>A0ABY7VJG7</accession>
<evidence type="ECO:0000313" key="1">
    <source>
        <dbReference type="EMBL" id="WDE13895.1"/>
    </source>
</evidence>